<dbReference type="SUPFAM" id="SSF53474">
    <property type="entry name" value="alpha/beta-Hydrolases"/>
    <property type="match status" value="1"/>
</dbReference>
<protein>
    <submittedName>
        <fullName evidence="2">Soluble epoxide hydrolase</fullName>
    </submittedName>
</protein>
<reference evidence="3" key="1">
    <citation type="journal article" date="2011" name="Proc. Natl. Acad. Sci. U.S.A.">
        <title>Obligate biotrophy features unraveled by the genomic analysis of rust fungi.</title>
        <authorList>
            <person name="Duplessis S."/>
            <person name="Cuomo C.A."/>
            <person name="Lin Y.-C."/>
            <person name="Aerts A."/>
            <person name="Tisserant E."/>
            <person name="Veneault-Fourrey C."/>
            <person name="Joly D.L."/>
            <person name="Hacquard S."/>
            <person name="Amselem J."/>
            <person name="Cantarel B.L."/>
            <person name="Chiu R."/>
            <person name="Coutinho P.M."/>
            <person name="Feau N."/>
            <person name="Field M."/>
            <person name="Frey P."/>
            <person name="Gelhaye E."/>
            <person name="Goldberg J."/>
            <person name="Grabherr M.G."/>
            <person name="Kodira C.D."/>
            <person name="Kohler A."/>
            <person name="Kuees U."/>
            <person name="Lindquist E.A."/>
            <person name="Lucas S.M."/>
            <person name="Mago R."/>
            <person name="Mauceli E."/>
            <person name="Morin E."/>
            <person name="Murat C."/>
            <person name="Pangilinan J.L."/>
            <person name="Park R."/>
            <person name="Pearson M."/>
            <person name="Quesneville H."/>
            <person name="Rouhier N."/>
            <person name="Sakthikumar S."/>
            <person name="Salamov A.A."/>
            <person name="Schmutz J."/>
            <person name="Selles B."/>
            <person name="Shapiro H."/>
            <person name="Tanguay P."/>
            <person name="Tuskan G.A."/>
            <person name="Henrissat B."/>
            <person name="Van de Peer Y."/>
            <person name="Rouze P."/>
            <person name="Ellis J.G."/>
            <person name="Dodds P.N."/>
            <person name="Schein J.E."/>
            <person name="Zhong S."/>
            <person name="Hamelin R.C."/>
            <person name="Grigoriev I.V."/>
            <person name="Szabo L.J."/>
            <person name="Martin F."/>
        </authorList>
    </citation>
    <scope>NUCLEOTIDE SEQUENCE [LARGE SCALE GENOMIC DNA]</scope>
    <source>
        <strain evidence="3">98AG31 / pathotype 3-4-7</strain>
    </source>
</reference>
<dbReference type="HOGENOM" id="CLU_020336_20_1_1"/>
<dbReference type="Gene3D" id="3.40.50.1820">
    <property type="entry name" value="alpha/beta hydrolase"/>
    <property type="match status" value="1"/>
</dbReference>
<name>F4RL42_MELLP</name>
<dbReference type="InterPro" id="IPR029058">
    <property type="entry name" value="AB_hydrolase_fold"/>
</dbReference>
<sequence>MSTSTSENEPNSEEFPTILDPKTCLQKGRCEVGNSRRLKPYKIYYELHGNSSIQAKKKMIFIMGLNNTFFSWSKQVEHFGKLDDHVVLVFDNRGVGNSDVGPERFFKTSGMAKDVIDLLDFIGWNQSRSINVIGVSMGGMIAQELCLQIPQRIVSVVFTSTQAGESNRLPPLSTTFGILRMLLSGGTPEERIARLVTKLFPAVWLDSTASDGSGKTNRQVKQEELVSNYYKRREQPTAGIIGQLSAAATHLCTPEVLGRLAKSVAPAKLVVLSGALDQVIDVSKSITLHENLPGSELVVLRMQVMLLSQDV</sequence>
<evidence type="ECO:0000313" key="2">
    <source>
        <dbReference type="EMBL" id="EGG06840.1"/>
    </source>
</evidence>
<accession>F4RL42</accession>
<evidence type="ECO:0000259" key="1">
    <source>
        <dbReference type="Pfam" id="PF00561"/>
    </source>
</evidence>
<dbReference type="InParanoid" id="F4RL42"/>
<dbReference type="Proteomes" id="UP000001072">
    <property type="component" value="Unassembled WGS sequence"/>
</dbReference>
<gene>
    <name evidence="2" type="ORF">MELLADRAFT_71852</name>
</gene>
<dbReference type="RefSeq" id="XP_007409800.1">
    <property type="nucleotide sequence ID" value="XM_007409738.1"/>
</dbReference>
<dbReference type="Pfam" id="PF00561">
    <property type="entry name" value="Abhydrolase_1"/>
    <property type="match status" value="1"/>
</dbReference>
<dbReference type="PANTHER" id="PTHR43433:SF5">
    <property type="entry name" value="AB HYDROLASE-1 DOMAIN-CONTAINING PROTEIN"/>
    <property type="match status" value="1"/>
</dbReference>
<proteinExistence type="predicted"/>
<dbReference type="eggNOG" id="KOG4178">
    <property type="taxonomic scope" value="Eukaryota"/>
</dbReference>
<organism evidence="3">
    <name type="scientific">Melampsora larici-populina (strain 98AG31 / pathotype 3-4-7)</name>
    <name type="common">Poplar leaf rust fungus</name>
    <dbReference type="NCBI Taxonomy" id="747676"/>
    <lineage>
        <taxon>Eukaryota</taxon>
        <taxon>Fungi</taxon>
        <taxon>Dikarya</taxon>
        <taxon>Basidiomycota</taxon>
        <taxon>Pucciniomycotina</taxon>
        <taxon>Pucciniomycetes</taxon>
        <taxon>Pucciniales</taxon>
        <taxon>Melampsoraceae</taxon>
        <taxon>Melampsora</taxon>
    </lineage>
</organism>
<dbReference type="InterPro" id="IPR000073">
    <property type="entry name" value="AB_hydrolase_1"/>
</dbReference>
<dbReference type="VEuPathDB" id="FungiDB:MELLADRAFT_71852"/>
<keyword evidence="3" id="KW-1185">Reference proteome</keyword>
<evidence type="ECO:0000313" key="3">
    <source>
        <dbReference type="Proteomes" id="UP000001072"/>
    </source>
</evidence>
<dbReference type="PANTHER" id="PTHR43433">
    <property type="entry name" value="HYDROLASE, ALPHA/BETA FOLD FAMILY PROTEIN"/>
    <property type="match status" value="1"/>
</dbReference>
<dbReference type="GeneID" id="18931946"/>
<dbReference type="KEGG" id="mlr:MELLADRAFT_71852"/>
<dbReference type="AlphaFoldDB" id="F4RL42"/>
<dbReference type="EMBL" id="GL883106">
    <property type="protein sequence ID" value="EGG06840.1"/>
    <property type="molecule type" value="Genomic_DNA"/>
</dbReference>
<feature type="domain" description="AB hydrolase-1" evidence="1">
    <location>
        <begin position="59"/>
        <end position="299"/>
    </location>
</feature>
<dbReference type="OrthoDB" id="19657at2759"/>
<dbReference type="STRING" id="747676.F4RL42"/>
<dbReference type="GO" id="GO:0016787">
    <property type="term" value="F:hydrolase activity"/>
    <property type="evidence" value="ECO:0007669"/>
    <property type="project" value="UniProtKB-KW"/>
</dbReference>
<keyword evidence="2" id="KW-0378">Hydrolase</keyword>
<dbReference type="InterPro" id="IPR050471">
    <property type="entry name" value="AB_hydrolase"/>
</dbReference>